<dbReference type="Gene3D" id="2.10.109.10">
    <property type="entry name" value="Umud Fragment, subunit A"/>
    <property type="match status" value="1"/>
</dbReference>
<gene>
    <name evidence="1" type="ORF">L596_007139</name>
</gene>
<organism evidence="1 2">
    <name type="scientific">Steinernema carpocapsae</name>
    <name type="common">Entomopathogenic nematode</name>
    <dbReference type="NCBI Taxonomy" id="34508"/>
    <lineage>
        <taxon>Eukaryota</taxon>
        <taxon>Metazoa</taxon>
        <taxon>Ecdysozoa</taxon>
        <taxon>Nematoda</taxon>
        <taxon>Chromadorea</taxon>
        <taxon>Rhabditida</taxon>
        <taxon>Tylenchina</taxon>
        <taxon>Panagrolaimomorpha</taxon>
        <taxon>Strongyloidoidea</taxon>
        <taxon>Steinernematidae</taxon>
        <taxon>Steinernema</taxon>
    </lineage>
</organism>
<dbReference type="SUPFAM" id="SSF51306">
    <property type="entry name" value="LexA/Signal peptidase"/>
    <property type="match status" value="1"/>
</dbReference>
<evidence type="ECO:0000313" key="2">
    <source>
        <dbReference type="Proteomes" id="UP000298663"/>
    </source>
</evidence>
<sequence length="134" mass="15468">MPVGRPKYEILLGRGMLPTIPEWRTLLGVEDVEPKSLERGMVVTFTRDIMKNGRKKATLFEVLRIVGLPGERFLNDRQNREELIPENCVYVVGDNRTEAVDSGLQRLRTRGNCKIRASRDALLTCWYRKLPKKI</sequence>
<dbReference type="GO" id="GO:0006508">
    <property type="term" value="P:proteolysis"/>
    <property type="evidence" value="ECO:0007669"/>
    <property type="project" value="InterPro"/>
</dbReference>
<dbReference type="AlphaFoldDB" id="A0A4U5P8E8"/>
<dbReference type="GO" id="GO:0008236">
    <property type="term" value="F:serine-type peptidase activity"/>
    <property type="evidence" value="ECO:0007669"/>
    <property type="project" value="InterPro"/>
</dbReference>
<reference evidence="1 2" key="1">
    <citation type="journal article" date="2015" name="Genome Biol.">
        <title>Comparative genomics of Steinernema reveals deeply conserved gene regulatory networks.</title>
        <authorList>
            <person name="Dillman A.R."/>
            <person name="Macchietto M."/>
            <person name="Porter C.F."/>
            <person name="Rogers A."/>
            <person name="Williams B."/>
            <person name="Antoshechkin I."/>
            <person name="Lee M.M."/>
            <person name="Goodwin Z."/>
            <person name="Lu X."/>
            <person name="Lewis E.E."/>
            <person name="Goodrich-Blair H."/>
            <person name="Stock S.P."/>
            <person name="Adams B.J."/>
            <person name="Sternberg P.W."/>
            <person name="Mortazavi A."/>
        </authorList>
    </citation>
    <scope>NUCLEOTIDE SEQUENCE [LARGE SCALE GENOMIC DNA]</scope>
    <source>
        <strain evidence="1 2">ALL</strain>
    </source>
</reference>
<accession>A0A4U5P8E8</accession>
<dbReference type="InterPro" id="IPR036286">
    <property type="entry name" value="LexA/Signal_pep-like_sf"/>
</dbReference>
<evidence type="ECO:0008006" key="3">
    <source>
        <dbReference type="Google" id="ProtNLM"/>
    </source>
</evidence>
<dbReference type="PRINTS" id="PR00727">
    <property type="entry name" value="LEADERPTASE"/>
</dbReference>
<dbReference type="InterPro" id="IPR000223">
    <property type="entry name" value="Pept_S26A_signal_pept_1"/>
</dbReference>
<name>A0A4U5P8E8_STECR</name>
<dbReference type="OrthoDB" id="308440at2759"/>
<proteinExistence type="predicted"/>
<keyword evidence="2" id="KW-1185">Reference proteome</keyword>
<dbReference type="EMBL" id="AZBU02000002">
    <property type="protein sequence ID" value="TKR92496.1"/>
    <property type="molecule type" value="Genomic_DNA"/>
</dbReference>
<dbReference type="Proteomes" id="UP000298663">
    <property type="component" value="Unassembled WGS sequence"/>
</dbReference>
<dbReference type="GO" id="GO:0016020">
    <property type="term" value="C:membrane"/>
    <property type="evidence" value="ECO:0007669"/>
    <property type="project" value="InterPro"/>
</dbReference>
<comment type="caution">
    <text evidence="1">The sequence shown here is derived from an EMBL/GenBank/DDBJ whole genome shotgun (WGS) entry which is preliminary data.</text>
</comment>
<reference evidence="1 2" key="2">
    <citation type="journal article" date="2019" name="G3 (Bethesda)">
        <title>Hybrid Assembly of the Genome of the Entomopathogenic Nematode Steinernema carpocapsae Identifies the X-Chromosome.</title>
        <authorList>
            <person name="Serra L."/>
            <person name="Macchietto M."/>
            <person name="Macias-Munoz A."/>
            <person name="McGill C.J."/>
            <person name="Rodriguez I.M."/>
            <person name="Rodriguez B."/>
            <person name="Murad R."/>
            <person name="Mortazavi A."/>
        </authorList>
    </citation>
    <scope>NUCLEOTIDE SEQUENCE [LARGE SCALE GENOMIC DNA]</scope>
    <source>
        <strain evidence="1 2">ALL</strain>
    </source>
</reference>
<protein>
    <recommendedName>
        <fullName evidence="3">Peptidase S26 domain-containing protein</fullName>
    </recommendedName>
</protein>
<evidence type="ECO:0000313" key="1">
    <source>
        <dbReference type="EMBL" id="TKR92496.1"/>
    </source>
</evidence>